<protein>
    <submittedName>
        <fullName evidence="4">Unannotated protein</fullName>
    </submittedName>
</protein>
<dbReference type="GO" id="GO:0000035">
    <property type="term" value="F:acyl binding"/>
    <property type="evidence" value="ECO:0007669"/>
    <property type="project" value="TreeGrafter"/>
</dbReference>
<feature type="domain" description="Carrier" evidence="3">
    <location>
        <begin position="15"/>
        <end position="95"/>
    </location>
</feature>
<gene>
    <name evidence="4" type="ORF">UFOPK3376_03081</name>
</gene>
<dbReference type="PROSITE" id="PS50075">
    <property type="entry name" value="CARRIER"/>
    <property type="match status" value="1"/>
</dbReference>
<dbReference type="Gene3D" id="1.10.1200.10">
    <property type="entry name" value="ACP-like"/>
    <property type="match status" value="1"/>
</dbReference>
<accession>A0A6J7FGU3</accession>
<name>A0A6J7FGU3_9ZZZZ</name>
<evidence type="ECO:0000256" key="1">
    <source>
        <dbReference type="ARBA" id="ARBA00022450"/>
    </source>
</evidence>
<dbReference type="GO" id="GO:0005829">
    <property type="term" value="C:cytosol"/>
    <property type="evidence" value="ECO:0007669"/>
    <property type="project" value="TreeGrafter"/>
</dbReference>
<dbReference type="SUPFAM" id="SSF47336">
    <property type="entry name" value="ACP-like"/>
    <property type="match status" value="1"/>
</dbReference>
<dbReference type="PANTHER" id="PTHR20863">
    <property type="entry name" value="ACYL CARRIER PROTEIN"/>
    <property type="match status" value="1"/>
</dbReference>
<dbReference type="GO" id="GO:0000036">
    <property type="term" value="F:acyl carrier activity"/>
    <property type="evidence" value="ECO:0007669"/>
    <property type="project" value="TreeGrafter"/>
</dbReference>
<dbReference type="EMBL" id="CAFBLP010000134">
    <property type="protein sequence ID" value="CAB4894607.1"/>
    <property type="molecule type" value="Genomic_DNA"/>
</dbReference>
<dbReference type="Pfam" id="PF00550">
    <property type="entry name" value="PP-binding"/>
    <property type="match status" value="1"/>
</dbReference>
<organism evidence="4">
    <name type="scientific">freshwater metagenome</name>
    <dbReference type="NCBI Taxonomy" id="449393"/>
    <lineage>
        <taxon>unclassified sequences</taxon>
        <taxon>metagenomes</taxon>
        <taxon>ecological metagenomes</taxon>
    </lineage>
</organism>
<dbReference type="InterPro" id="IPR003231">
    <property type="entry name" value="ACP"/>
</dbReference>
<dbReference type="InterPro" id="IPR036736">
    <property type="entry name" value="ACP-like_sf"/>
</dbReference>
<evidence type="ECO:0000256" key="2">
    <source>
        <dbReference type="ARBA" id="ARBA00022553"/>
    </source>
</evidence>
<dbReference type="PANTHER" id="PTHR20863:SF76">
    <property type="entry name" value="CARRIER DOMAIN-CONTAINING PROTEIN"/>
    <property type="match status" value="1"/>
</dbReference>
<keyword evidence="2" id="KW-0597">Phosphoprotein</keyword>
<sequence>MSAESNAASGPLDRQAVFAIVRDNLAEILEREPSTIAEGQSFGDDLEADSLALIELVEALEEELAERGVELRIEDEDLEDLKTVRDAVDYVYSRVQQS</sequence>
<keyword evidence="1" id="KW-0596">Phosphopantetheine</keyword>
<reference evidence="4" key="1">
    <citation type="submission" date="2020-05" db="EMBL/GenBank/DDBJ databases">
        <authorList>
            <person name="Chiriac C."/>
            <person name="Salcher M."/>
            <person name="Ghai R."/>
            <person name="Kavagutti S V."/>
        </authorList>
    </citation>
    <scope>NUCLEOTIDE SEQUENCE</scope>
</reference>
<evidence type="ECO:0000313" key="4">
    <source>
        <dbReference type="EMBL" id="CAB4894607.1"/>
    </source>
</evidence>
<evidence type="ECO:0000259" key="3">
    <source>
        <dbReference type="PROSITE" id="PS50075"/>
    </source>
</evidence>
<dbReference type="InterPro" id="IPR009081">
    <property type="entry name" value="PP-bd_ACP"/>
</dbReference>
<dbReference type="AlphaFoldDB" id="A0A6J7FGU3"/>
<dbReference type="GO" id="GO:0016020">
    <property type="term" value="C:membrane"/>
    <property type="evidence" value="ECO:0007669"/>
    <property type="project" value="GOC"/>
</dbReference>
<proteinExistence type="predicted"/>
<dbReference type="GO" id="GO:0009245">
    <property type="term" value="P:lipid A biosynthetic process"/>
    <property type="evidence" value="ECO:0007669"/>
    <property type="project" value="TreeGrafter"/>
</dbReference>